<proteinExistence type="predicted"/>
<dbReference type="Pfam" id="PF00535">
    <property type="entry name" value="Glycos_transf_2"/>
    <property type="match status" value="1"/>
</dbReference>
<evidence type="ECO:0000313" key="2">
    <source>
        <dbReference type="EMBL" id="NJX15006.1"/>
    </source>
</evidence>
<accession>A0ABX1DCS0</accession>
<gene>
    <name evidence="2" type="ORF">HC176_05840</name>
</gene>
<organism evidence="2 3">
    <name type="scientific">Tamlana crocina</name>
    <dbReference type="NCBI Taxonomy" id="393006"/>
    <lineage>
        <taxon>Bacteria</taxon>
        <taxon>Pseudomonadati</taxon>
        <taxon>Bacteroidota</taxon>
        <taxon>Flavobacteriia</taxon>
        <taxon>Flavobacteriales</taxon>
        <taxon>Flavobacteriaceae</taxon>
        <taxon>Tamlana</taxon>
    </lineage>
</organism>
<reference evidence="2 3" key="1">
    <citation type="submission" date="2020-03" db="EMBL/GenBank/DDBJ databases">
        <title>Tamlana sp. nov, isolated from XXX.</title>
        <authorList>
            <person name="Cao W.R."/>
        </authorList>
    </citation>
    <scope>NUCLEOTIDE SEQUENCE [LARGE SCALE GENOMIC DNA]</scope>
    <source>
        <strain evidence="2 3">HST1-43</strain>
    </source>
</reference>
<dbReference type="RefSeq" id="WP_167917248.1">
    <property type="nucleotide sequence ID" value="NZ_JAAVJS010000006.1"/>
</dbReference>
<dbReference type="Gene3D" id="3.90.550.10">
    <property type="entry name" value="Spore Coat Polysaccharide Biosynthesis Protein SpsA, Chain A"/>
    <property type="match status" value="1"/>
</dbReference>
<dbReference type="EMBL" id="JAAVJS010000006">
    <property type="protein sequence ID" value="NJX15006.1"/>
    <property type="molecule type" value="Genomic_DNA"/>
</dbReference>
<name>A0ABX1DCS0_9FLAO</name>
<protein>
    <submittedName>
        <fullName evidence="2">Glycosyltransferase family 2 protein</fullName>
    </submittedName>
</protein>
<dbReference type="InterPro" id="IPR029044">
    <property type="entry name" value="Nucleotide-diphossugar_trans"/>
</dbReference>
<feature type="domain" description="Glycosyltransferase 2-like" evidence="1">
    <location>
        <begin position="7"/>
        <end position="170"/>
    </location>
</feature>
<evidence type="ECO:0000259" key="1">
    <source>
        <dbReference type="Pfam" id="PF00535"/>
    </source>
</evidence>
<dbReference type="SUPFAM" id="SSF53448">
    <property type="entry name" value="Nucleotide-diphospho-sugar transferases"/>
    <property type="match status" value="1"/>
</dbReference>
<dbReference type="PANTHER" id="PTHR22916:SF69">
    <property type="entry name" value="BIFUNCTIONAL GLYCOSYLTRANSFERASE PGTA"/>
    <property type="match status" value="1"/>
</dbReference>
<dbReference type="PANTHER" id="PTHR22916">
    <property type="entry name" value="GLYCOSYLTRANSFERASE"/>
    <property type="match status" value="1"/>
</dbReference>
<dbReference type="InterPro" id="IPR001173">
    <property type="entry name" value="Glyco_trans_2-like"/>
</dbReference>
<evidence type="ECO:0000313" key="3">
    <source>
        <dbReference type="Proteomes" id="UP000760545"/>
    </source>
</evidence>
<sequence length="335" mass="38451">MESPLVSILVPFKNTERFLPECIQSVIAQNYKNWEMVMIDDGSTDGSYDTVYAFAEKEATIHVFKNSGSGIIDALQLALSKSKGELITRMDSDDIMMPNKIEVLANNLLTHGKKHVAVGLVKYFAEGGVKPGYKSYENWLNKLTKTGSNYDEIYKECVIPSPCWMLHRDDLLACDAFNPHIYPEDYDLTFRLYKSGYTCIPCNEILHQWRDYSTRTSRTHVHYAQNHFTLLKINHFLDIDFNPNKTLVIWGAGTKGKIIAQTLVERKIDFEWICDNPKKIGKDIYGKTMQPFETLSKIKNPQSIITVANKSAQKEIRAYLKNLDLMPVEDYVFFC</sequence>
<keyword evidence="3" id="KW-1185">Reference proteome</keyword>
<dbReference type="CDD" id="cd00761">
    <property type="entry name" value="Glyco_tranf_GTA_type"/>
    <property type="match status" value="1"/>
</dbReference>
<dbReference type="Proteomes" id="UP000760545">
    <property type="component" value="Unassembled WGS sequence"/>
</dbReference>
<comment type="caution">
    <text evidence="2">The sequence shown here is derived from an EMBL/GenBank/DDBJ whole genome shotgun (WGS) entry which is preliminary data.</text>
</comment>